<reference evidence="13" key="1">
    <citation type="submission" date="2020-11" db="EMBL/GenBank/DDBJ databases">
        <authorList>
            <person name="Tran Van P."/>
        </authorList>
    </citation>
    <scope>NUCLEOTIDE SEQUENCE</scope>
</reference>
<evidence type="ECO:0000256" key="1">
    <source>
        <dbReference type="ARBA" id="ARBA00004123"/>
    </source>
</evidence>
<feature type="region of interest" description="Disordered" evidence="10">
    <location>
        <begin position="1884"/>
        <end position="1912"/>
    </location>
</feature>
<feature type="compositionally biased region" description="Low complexity" evidence="10">
    <location>
        <begin position="985"/>
        <end position="1000"/>
    </location>
</feature>
<evidence type="ECO:0000259" key="11">
    <source>
        <dbReference type="Pfam" id="PF06333"/>
    </source>
</evidence>
<evidence type="ECO:0000256" key="4">
    <source>
        <dbReference type="ARBA" id="ARBA00022491"/>
    </source>
</evidence>
<keyword evidence="14" id="KW-1185">Reference proteome</keyword>
<feature type="compositionally biased region" description="Pro residues" evidence="10">
    <location>
        <begin position="488"/>
        <end position="506"/>
    </location>
</feature>
<dbReference type="EMBL" id="LR900970">
    <property type="protein sequence ID" value="CAD7247436.1"/>
    <property type="molecule type" value="Genomic_DNA"/>
</dbReference>
<feature type="compositionally biased region" description="Gly residues" evidence="10">
    <location>
        <begin position="268"/>
        <end position="284"/>
    </location>
</feature>
<feature type="region of interest" description="Disordered" evidence="10">
    <location>
        <begin position="316"/>
        <end position="356"/>
    </location>
</feature>
<feature type="compositionally biased region" description="Low complexity" evidence="10">
    <location>
        <begin position="637"/>
        <end position="651"/>
    </location>
</feature>
<evidence type="ECO:0000256" key="9">
    <source>
        <dbReference type="RuleBase" id="RU364134"/>
    </source>
</evidence>
<dbReference type="PANTHER" id="PTHR48249">
    <property type="entry name" value="MEDIATOR OF RNA POLYMERASE II TRANSCRIPTION SUBUNIT 13"/>
    <property type="match status" value="1"/>
</dbReference>
<evidence type="ECO:0000256" key="10">
    <source>
        <dbReference type="SAM" id="MobiDB-lite"/>
    </source>
</evidence>
<evidence type="ECO:0000256" key="6">
    <source>
        <dbReference type="ARBA" id="ARBA00023159"/>
    </source>
</evidence>
<feature type="region of interest" description="Disordered" evidence="10">
    <location>
        <begin position="369"/>
        <end position="398"/>
    </location>
</feature>
<comment type="subcellular location">
    <subcellularLocation>
        <location evidence="1 9">Nucleus</location>
    </subcellularLocation>
</comment>
<sequence>MNSVHLSFSFSFFVHGESTVCASLDVRQHPPVHWLNRQYLQAAEASQNVHVILAPNGLAGTLSGQAYQVGDQGVQQLVEDWRKFYPLGECGAEKGKRGPAGPDLVSSWDKENRLGLEEGKRGVASEPLPPVVEVVLGKLHLSISSAVSGVSGFTWEVCLWSLTVCWDGGLIESQRYGGVDHGVRMKYPTRYVLLTEMDETPGMQSLLQPGGSAGSHQHSHAISSRRSLKPLIDGNEVTAGNKHPLESRVWQDGCVSGGTPFAPVHASGGCGNGEGDGEGSGQGNGSDSAGNWEFAEVHQTRPSCSFSKCRRLGKLGRTSHVGSGVSRKAGERTSSKKFGSGSSFHQQRAPPQGEELGPAAFMLDSEMLSAPHRSGSGPPSQGAGSMMPPVGLATPGPCSGGGGVPTPYAGYKVGTPGSVSGLRGMGSVGSPGSVGPSPLPTPHSHHSQPPSVSNVGEGMMPTLSPHPLLHSVPEPPLSEGVPLGKTSPPTPSNPPGSAPPLNPNPPSSSSASALAAAHPDPASSVPMDLKPPASNQEKEKESSSWESQNAAVDGSTVVPPPRGSSGTGTSSGGSATTAAALARPHLPVNEYEFQGAKEELACESFYDYSLVQAWANLPVKRHEPRSVLDLPRPSYASQSGSDDPGGSQDGESQGGTTEGGPDSQDRTGQDLGGGFLKRDPYAFDDDTEAHVSMDGFGRNPKEECPGNLFEGGIPNALSPAPPKSKPPSGNLFTSKGLEPSMSDLDHMFDDDNSGDETLQVPTPPGSNEPPLLFPDTSLRPQKTTPSSLVTNPSSSIHCPAELSKMFPTPPSHEHNTTLSPCSAPEISSLSLDTYSGEMGRETIMVMSNGSVQATIHHRPEPMHVEQSPSGAEAAIRLSPVYGLSTVAVMVGSVKYAPLALLPSQKLPPLKIAPDFEMTYRPSPPMNPMPPQYPSMPLIEKHIPSSHMNSMLGGAGGQIFHRPGLSPISPAPTSLHYTDNPPSYRSGPGSAGPSPGAAMSPYLKGNHSVEPPLGSGGHPHQHMLPPYHPRPHPHMMGGHQPPPMFHQPQAHSLLLNLILYDSLLNLFRDHNFDSCTLCVCNAGSNVVGNLKGGDGNLYLPDSVRNTPGAPLGMYSDSDGDDGGDRCLCGYSAVVNRRRAHGSGLFYEDEVDMTGLREDSAYDRGRPSLVLVLLAAAGQSHLQRPPSERDLKVLDNVPESVVQLLNHQCQILQNPFSLIVGMCSLYESSPTQRMNLVELRDASEVVHAALEQAKQAYLHPHHPHPPSKPPGLVVHHWGFLHYPGPSTNYEIVRVMKSLQPLLQDAIQKKRTVRLWEATYNVSGPLTWRQLHRLAGRGTEDQCEPQPIPSLLIGHDKDWLTLSPLSLRFWEHMLLEPYSSPRDIVYVVVSPDNSAVISRTLTFFRELSSMYQLCRLGKLCPIVSCLRDGILRVGKKTVAQLASEPEDEWFATLGDSQLATHLRLYAQACKHNLAPLLATQSLDSSLLEGEATANAGPPRPAMDRPQPSPGPMPPPPTPENIDKPGTPKPEASDDGNRIEKEERGASESPEEEDSHPPGLVIYMIDPFTYAMGSGSSGVMPGRPSPPQIELHRLVAIALFRCFQLIVRQLPEHMQSNIYLQIIPLEKILGVTEDPQMRGSSHNQLLKGLAFSVFSQTRPHMSQMTAIKSLTGFGPAASTDNLLKAKDVGINSTLPSVQPTKFSIDVGWRFPGQEKLRLSRPKYNPPYILAPIKEKSKETGDSLTSKLPNDRSWVLFVSYCLSEDQKWLLAAATDDRGELLETTMININIPFRSRRRKASARRMGLQKLMDFILSVMSDGVHPWRLVVGRLGRVGHGELKSWSSLLGRKSLQRHSRQLKQMCSQCRCLPSSETLALVSACFVSMEPDSSHRMMPDQFTPDERFGGNSSSSRSHLSTPQDVSCTHILVFPTSATTQSSQAIFQEKHMEMQETFVDNDTIFEGINIDEIDELFGNDPNTDILGGITSPVGGSPRGTGLASPHGQGSPLGAGLGMDHNSPFPGGIQRNILSSLAADPQEELEVLHQQPLALGYYVSTAPLGVLPKWFWASCPHRAPPFLNQGSPNGTTFLKAALHLHSHMTGDGQGGDNDFILPPNPSGSKVHPLDSDKTTDVLRFVLEGYNGLSWLSLDTAKNDRRSCLPIHMQVLVHMHNSVANLL</sequence>
<evidence type="ECO:0000256" key="8">
    <source>
        <dbReference type="ARBA" id="ARBA00023242"/>
    </source>
</evidence>
<feature type="compositionally biased region" description="Pro residues" evidence="10">
    <location>
        <begin position="1503"/>
        <end position="1515"/>
    </location>
</feature>
<comment type="similarity">
    <text evidence="2 9">Belongs to the Mediator complex subunit 13 family.</text>
</comment>
<dbReference type="GO" id="GO:0045944">
    <property type="term" value="P:positive regulation of transcription by RNA polymerase II"/>
    <property type="evidence" value="ECO:0007669"/>
    <property type="project" value="TreeGrafter"/>
</dbReference>
<protein>
    <recommendedName>
        <fullName evidence="3 9">Mediator of RNA polymerase II transcription subunit 13</fullName>
    </recommendedName>
</protein>
<feature type="region of interest" description="Disordered" evidence="10">
    <location>
        <begin position="422"/>
        <end position="581"/>
    </location>
</feature>
<feature type="region of interest" description="Disordered" evidence="10">
    <location>
        <begin position="622"/>
        <end position="795"/>
    </location>
</feature>
<evidence type="ECO:0000259" key="12">
    <source>
        <dbReference type="Pfam" id="PF18296"/>
    </source>
</evidence>
<dbReference type="GO" id="GO:0003713">
    <property type="term" value="F:transcription coactivator activity"/>
    <property type="evidence" value="ECO:0007669"/>
    <property type="project" value="TreeGrafter"/>
</dbReference>
<feature type="compositionally biased region" description="Polar residues" evidence="10">
    <location>
        <begin position="214"/>
        <end position="225"/>
    </location>
</feature>
<dbReference type="Pfam" id="PF18296">
    <property type="entry name" value="MID_MedPIWI"/>
    <property type="match status" value="1"/>
</dbReference>
<feature type="compositionally biased region" description="Polar residues" evidence="10">
    <location>
        <begin position="778"/>
        <end position="795"/>
    </location>
</feature>
<feature type="domain" description="Mediator complex subunit Med13 C-terminal" evidence="11">
    <location>
        <begin position="1719"/>
        <end position="2159"/>
    </location>
</feature>
<proteinExistence type="inferred from homology"/>
<accession>A0A7R8XGP7</accession>
<feature type="region of interest" description="Disordered" evidence="10">
    <location>
        <begin position="208"/>
        <end position="227"/>
    </location>
</feature>
<keyword evidence="5 9" id="KW-0805">Transcription regulation</keyword>
<dbReference type="OrthoDB" id="103819at2759"/>
<organism evidence="13">
    <name type="scientific">Darwinula stevensoni</name>
    <dbReference type="NCBI Taxonomy" id="69355"/>
    <lineage>
        <taxon>Eukaryota</taxon>
        <taxon>Metazoa</taxon>
        <taxon>Ecdysozoa</taxon>
        <taxon>Arthropoda</taxon>
        <taxon>Crustacea</taxon>
        <taxon>Oligostraca</taxon>
        <taxon>Ostracoda</taxon>
        <taxon>Podocopa</taxon>
        <taxon>Podocopida</taxon>
        <taxon>Darwinulocopina</taxon>
        <taxon>Darwinuloidea</taxon>
        <taxon>Darwinulidae</taxon>
        <taxon>Darwinula</taxon>
    </lineage>
</organism>
<feature type="compositionally biased region" description="Low complexity" evidence="10">
    <location>
        <begin position="374"/>
        <end position="389"/>
    </location>
</feature>
<feature type="compositionally biased region" description="Basic and acidic residues" evidence="10">
    <location>
        <begin position="1884"/>
        <end position="1898"/>
    </location>
</feature>
<keyword evidence="7 9" id="KW-0804">Transcription</keyword>
<keyword evidence="8 9" id="KW-0539">Nucleus</keyword>
<dbReference type="InterPro" id="IPR041285">
    <property type="entry name" value="MID_MedPIWI"/>
</dbReference>
<feature type="region of interest" description="Disordered" evidence="10">
    <location>
        <begin position="265"/>
        <end position="290"/>
    </location>
</feature>
<feature type="region of interest" description="Disordered" evidence="10">
    <location>
        <begin position="1487"/>
        <end position="1555"/>
    </location>
</feature>
<dbReference type="Pfam" id="PF06333">
    <property type="entry name" value="Med13_C"/>
    <property type="match status" value="1"/>
</dbReference>
<dbReference type="GO" id="GO:0016592">
    <property type="term" value="C:mediator complex"/>
    <property type="evidence" value="ECO:0007669"/>
    <property type="project" value="InterPro"/>
</dbReference>
<dbReference type="InterPro" id="IPR051139">
    <property type="entry name" value="Mediator_complx_sub13"/>
</dbReference>
<feature type="region of interest" description="Disordered" evidence="10">
    <location>
        <begin position="967"/>
        <end position="1023"/>
    </location>
</feature>
<name>A0A7R8XGP7_9CRUS</name>
<evidence type="ECO:0000313" key="14">
    <source>
        <dbReference type="Proteomes" id="UP000677054"/>
    </source>
</evidence>
<keyword evidence="4 9" id="KW-0678">Repressor</keyword>
<feature type="compositionally biased region" description="Low complexity" evidence="10">
    <location>
        <begin position="507"/>
        <end position="524"/>
    </location>
</feature>
<feature type="domain" description="MID" evidence="12">
    <location>
        <begin position="1379"/>
        <end position="1655"/>
    </location>
</feature>
<comment type="subunit">
    <text evidence="9">Component of the Mediator complex.</text>
</comment>
<evidence type="ECO:0000256" key="7">
    <source>
        <dbReference type="ARBA" id="ARBA00023163"/>
    </source>
</evidence>
<evidence type="ECO:0000256" key="5">
    <source>
        <dbReference type="ARBA" id="ARBA00023015"/>
    </source>
</evidence>
<evidence type="ECO:0000256" key="2">
    <source>
        <dbReference type="ARBA" id="ARBA00009354"/>
    </source>
</evidence>
<feature type="compositionally biased region" description="Polar residues" evidence="10">
    <location>
        <begin position="970"/>
        <end position="982"/>
    </location>
</feature>
<keyword evidence="6 9" id="KW-0010">Activator</keyword>
<dbReference type="Proteomes" id="UP000677054">
    <property type="component" value="Unassembled WGS sequence"/>
</dbReference>
<feature type="compositionally biased region" description="Basic and acidic residues" evidence="10">
    <location>
        <begin position="1527"/>
        <end position="1542"/>
    </location>
</feature>
<evidence type="ECO:0000256" key="3">
    <source>
        <dbReference type="ARBA" id="ARBA00019618"/>
    </source>
</evidence>
<gene>
    <name evidence="13" type="ORF">DSTB1V02_LOCUS7267</name>
</gene>
<evidence type="ECO:0000313" key="13">
    <source>
        <dbReference type="EMBL" id="CAD7247436.1"/>
    </source>
</evidence>
<comment type="function">
    <text evidence="9">Component of the Mediator complex, a coactivator involved in regulated transcription of nearly all RNA polymerase II-dependent genes. Mediator functions as a bridge to convey information from gene-specific regulatory proteins to the basal RNA polymerase II transcription machinery. Mediator is recruited to promoters by direct interactions with regulatory proteins and serves as a scaffold for the assembly of a functional preinitiation complex with RNA polymerase II and the general transcription factors.</text>
</comment>
<dbReference type="InterPro" id="IPR009401">
    <property type="entry name" value="Med13_C"/>
</dbReference>
<dbReference type="EMBL" id="CAJPEV010001453">
    <property type="protein sequence ID" value="CAG0892736.1"/>
    <property type="molecule type" value="Genomic_DNA"/>
</dbReference>
<dbReference type="PANTHER" id="PTHR48249:SF3">
    <property type="entry name" value="MEDIATOR OF RNA POLYMERASE II TRANSCRIPTION SUBUNIT 13"/>
    <property type="match status" value="1"/>
</dbReference>